<organism evidence="2 3">
    <name type="scientific">Sulfidibacter corallicola</name>
    <dbReference type="NCBI Taxonomy" id="2818388"/>
    <lineage>
        <taxon>Bacteria</taxon>
        <taxon>Pseudomonadati</taxon>
        <taxon>Acidobacteriota</taxon>
        <taxon>Holophagae</taxon>
        <taxon>Acanthopleuribacterales</taxon>
        <taxon>Acanthopleuribacteraceae</taxon>
        <taxon>Sulfidibacter</taxon>
    </lineage>
</organism>
<dbReference type="AlphaFoldDB" id="A0A8A4TZT7"/>
<keyword evidence="1" id="KW-0812">Transmembrane</keyword>
<feature type="transmembrane region" description="Helical" evidence="1">
    <location>
        <begin position="232"/>
        <end position="252"/>
    </location>
</feature>
<feature type="transmembrane region" description="Helical" evidence="1">
    <location>
        <begin position="45"/>
        <end position="66"/>
    </location>
</feature>
<evidence type="ECO:0000313" key="3">
    <source>
        <dbReference type="Proteomes" id="UP000663929"/>
    </source>
</evidence>
<feature type="transmembrane region" description="Helical" evidence="1">
    <location>
        <begin position="13"/>
        <end position="33"/>
    </location>
</feature>
<keyword evidence="3" id="KW-1185">Reference proteome</keyword>
<sequence length="292" mass="31453">MEESNPTGMVLDMVFKSAVLPLLVAGATAFLLGKFGPRSLASRRDVTAASGLLLGFAAGFFALNGLTEFPPILATNWPPYFALAALAIFVWIKPERFWFRFGGAVLLVGLCLWFNLRPLIENSWETGTAAMWLAGLGSVWIATLMIWPFALGEDQAEQPLFLVLCATAASLVAVMDGSVSVGQSAGTLASAAGGLFLVRLVLPDLRFGGTLHAVFLSAWGAMLLNAQFYVEVAPLAVALAAAMPFFALLMKLPRANDWPAWKRAALLLGTSVIPFVIAVVYLIQNQNKDYYY</sequence>
<evidence type="ECO:0000313" key="2">
    <source>
        <dbReference type="EMBL" id="QTD52015.1"/>
    </source>
</evidence>
<feature type="transmembrane region" description="Helical" evidence="1">
    <location>
        <begin position="128"/>
        <end position="147"/>
    </location>
</feature>
<evidence type="ECO:0000256" key="1">
    <source>
        <dbReference type="SAM" id="Phobius"/>
    </source>
</evidence>
<dbReference type="KEGG" id="scor:J3U87_06040"/>
<keyword evidence="1" id="KW-0472">Membrane</keyword>
<dbReference type="EMBL" id="CP071793">
    <property type="protein sequence ID" value="QTD52015.1"/>
    <property type="molecule type" value="Genomic_DNA"/>
</dbReference>
<feature type="transmembrane region" description="Helical" evidence="1">
    <location>
        <begin position="264"/>
        <end position="283"/>
    </location>
</feature>
<protein>
    <submittedName>
        <fullName evidence="2">Uncharacterized protein</fullName>
    </submittedName>
</protein>
<dbReference type="Proteomes" id="UP000663929">
    <property type="component" value="Chromosome"/>
</dbReference>
<accession>A0A8A4TZT7</accession>
<feature type="transmembrane region" description="Helical" evidence="1">
    <location>
        <begin position="97"/>
        <end position="116"/>
    </location>
</feature>
<keyword evidence="1" id="KW-1133">Transmembrane helix</keyword>
<name>A0A8A4TZT7_SULCO</name>
<proteinExistence type="predicted"/>
<dbReference type="RefSeq" id="WP_237382126.1">
    <property type="nucleotide sequence ID" value="NZ_CP071793.1"/>
</dbReference>
<feature type="transmembrane region" description="Helical" evidence="1">
    <location>
        <begin position="159"/>
        <end position="175"/>
    </location>
</feature>
<reference evidence="2" key="1">
    <citation type="submission" date="2021-03" db="EMBL/GenBank/DDBJ databases">
        <title>Acanthopleuribacteraceae sp. M133.</title>
        <authorList>
            <person name="Wang G."/>
        </authorList>
    </citation>
    <scope>NUCLEOTIDE SEQUENCE</scope>
    <source>
        <strain evidence="2">M133</strain>
    </source>
</reference>
<feature type="transmembrane region" description="Helical" evidence="1">
    <location>
        <begin position="72"/>
        <end position="92"/>
    </location>
</feature>
<gene>
    <name evidence="2" type="ORF">J3U87_06040</name>
</gene>